<proteinExistence type="predicted"/>
<evidence type="ECO:0000313" key="5">
    <source>
        <dbReference type="Proteomes" id="UP000321577"/>
    </source>
</evidence>
<keyword evidence="1" id="KW-0378">Hydrolase</keyword>
<feature type="domain" description="SMP-30/Gluconolactonase/LRE-like region" evidence="3">
    <location>
        <begin position="52"/>
        <end position="283"/>
    </location>
</feature>
<dbReference type="Gene3D" id="2.120.10.30">
    <property type="entry name" value="TolB, C-terminal domain"/>
    <property type="match status" value="1"/>
</dbReference>
<dbReference type="InterPro" id="IPR051262">
    <property type="entry name" value="SMP-30/CGR1_Lactonase"/>
</dbReference>
<keyword evidence="2" id="KW-0732">Signal</keyword>
<reference evidence="4 5" key="1">
    <citation type="submission" date="2019-07" db="EMBL/GenBank/DDBJ databases">
        <title>Whole genome shotgun sequence of Brevifollis gellanilyticus NBRC 108608.</title>
        <authorList>
            <person name="Hosoyama A."/>
            <person name="Uohara A."/>
            <person name="Ohji S."/>
            <person name="Ichikawa N."/>
        </authorList>
    </citation>
    <scope>NUCLEOTIDE SEQUENCE [LARGE SCALE GENOMIC DNA]</scope>
    <source>
        <strain evidence="4 5">NBRC 108608</strain>
    </source>
</reference>
<accession>A0A512M5Z1</accession>
<dbReference type="PANTHER" id="PTHR47572:SF4">
    <property type="entry name" value="LACTONASE DRP35"/>
    <property type="match status" value="1"/>
</dbReference>
<dbReference type="Pfam" id="PF08450">
    <property type="entry name" value="SGL"/>
    <property type="match status" value="1"/>
</dbReference>
<feature type="chain" id="PRO_5021893046" description="SMP-30/Gluconolactonase/LRE-like region domain-containing protein" evidence="2">
    <location>
        <begin position="16"/>
        <end position="294"/>
    </location>
</feature>
<dbReference type="InterPro" id="IPR011042">
    <property type="entry name" value="6-blade_b-propeller_TolB-like"/>
</dbReference>
<feature type="signal peptide" evidence="2">
    <location>
        <begin position="1"/>
        <end position="15"/>
    </location>
</feature>
<evidence type="ECO:0000259" key="3">
    <source>
        <dbReference type="Pfam" id="PF08450"/>
    </source>
</evidence>
<sequence length="294" mass="32238">MKALLLSLLAASALADTPVECNVPGIFAPGASWKTLGSGYAGCEGAQWIGDTLHYAAHHDHLAFKWSEKTGLVTWRSDSPEATSFRPDGKGGFYVVEQTHRCLTRWDESSKMVEILADKFEGKRLNRPNDVIVKSDGTLWLTDPDFLFKQRPEDVKELDGQFVFRFDPATKKLSKAADGFDKPNGIALSPDEKHLFITDSGTPNMFRLPVNADGALGPREVFATFLEKGLDGLAFDPQDRLWCCMRDGIRIISLDGKVLGFVNTLGKPTSISFGTAGKLAVTTKDACHITQCQP</sequence>
<protein>
    <recommendedName>
        <fullName evidence="3">SMP-30/Gluconolactonase/LRE-like region domain-containing protein</fullName>
    </recommendedName>
</protein>
<dbReference type="SUPFAM" id="SSF63829">
    <property type="entry name" value="Calcium-dependent phosphotriesterase"/>
    <property type="match status" value="1"/>
</dbReference>
<evidence type="ECO:0000313" key="4">
    <source>
        <dbReference type="EMBL" id="GEP42147.1"/>
    </source>
</evidence>
<dbReference type="AlphaFoldDB" id="A0A512M5Z1"/>
<dbReference type="PANTHER" id="PTHR47572">
    <property type="entry name" value="LIPOPROTEIN-RELATED"/>
    <property type="match status" value="1"/>
</dbReference>
<gene>
    <name evidence="4" type="ORF">BGE01nite_14380</name>
</gene>
<name>A0A512M5Z1_9BACT</name>
<comment type="caution">
    <text evidence="4">The sequence shown here is derived from an EMBL/GenBank/DDBJ whole genome shotgun (WGS) entry which is preliminary data.</text>
</comment>
<dbReference type="OrthoDB" id="2633250at2"/>
<keyword evidence="5" id="KW-1185">Reference proteome</keyword>
<dbReference type="RefSeq" id="WP_146849753.1">
    <property type="nucleotide sequence ID" value="NZ_BKAG01000008.1"/>
</dbReference>
<evidence type="ECO:0000256" key="2">
    <source>
        <dbReference type="SAM" id="SignalP"/>
    </source>
</evidence>
<evidence type="ECO:0000256" key="1">
    <source>
        <dbReference type="ARBA" id="ARBA00022801"/>
    </source>
</evidence>
<dbReference type="GO" id="GO:0016787">
    <property type="term" value="F:hydrolase activity"/>
    <property type="evidence" value="ECO:0007669"/>
    <property type="project" value="UniProtKB-KW"/>
</dbReference>
<organism evidence="4 5">
    <name type="scientific">Brevifollis gellanilyticus</name>
    <dbReference type="NCBI Taxonomy" id="748831"/>
    <lineage>
        <taxon>Bacteria</taxon>
        <taxon>Pseudomonadati</taxon>
        <taxon>Verrucomicrobiota</taxon>
        <taxon>Verrucomicrobiia</taxon>
        <taxon>Verrucomicrobiales</taxon>
        <taxon>Verrucomicrobiaceae</taxon>
    </lineage>
</organism>
<dbReference type="EMBL" id="BKAG01000008">
    <property type="protein sequence ID" value="GEP42147.1"/>
    <property type="molecule type" value="Genomic_DNA"/>
</dbReference>
<dbReference type="Proteomes" id="UP000321577">
    <property type="component" value="Unassembled WGS sequence"/>
</dbReference>
<dbReference type="InterPro" id="IPR013658">
    <property type="entry name" value="SGL"/>
</dbReference>